<comment type="caution">
    <text evidence="1">The sequence shown here is derived from an EMBL/GenBank/DDBJ whole genome shotgun (WGS) entry which is preliminary data.</text>
</comment>
<reference evidence="1" key="1">
    <citation type="journal article" date="2015" name="Nature">
        <title>Complex archaea that bridge the gap between prokaryotes and eukaryotes.</title>
        <authorList>
            <person name="Spang A."/>
            <person name="Saw J.H."/>
            <person name="Jorgensen S.L."/>
            <person name="Zaremba-Niedzwiedzka K."/>
            <person name="Martijn J."/>
            <person name="Lind A.E."/>
            <person name="van Eijk R."/>
            <person name="Schleper C."/>
            <person name="Guy L."/>
            <person name="Ettema T.J."/>
        </authorList>
    </citation>
    <scope>NUCLEOTIDE SEQUENCE</scope>
</reference>
<evidence type="ECO:0000313" key="1">
    <source>
        <dbReference type="EMBL" id="KKL63846.1"/>
    </source>
</evidence>
<name>A0A0F9ECB4_9ZZZZ</name>
<dbReference type="EMBL" id="LAZR01028031">
    <property type="protein sequence ID" value="KKL63846.1"/>
    <property type="molecule type" value="Genomic_DNA"/>
</dbReference>
<organism evidence="1">
    <name type="scientific">marine sediment metagenome</name>
    <dbReference type="NCBI Taxonomy" id="412755"/>
    <lineage>
        <taxon>unclassified sequences</taxon>
        <taxon>metagenomes</taxon>
        <taxon>ecological metagenomes</taxon>
    </lineage>
</organism>
<gene>
    <name evidence="1" type="ORF">LCGC14_2171020</name>
</gene>
<sequence length="83" mass="9793">MEGKLIEKKFNPDLLYNKVVHYYIDKKKYSREKANEIAQAVIKREVERKMCKNTECRHSLDDHIRNSGTCLVLSCNCSKFLKV</sequence>
<protein>
    <submittedName>
        <fullName evidence="1">Uncharacterized protein</fullName>
    </submittedName>
</protein>
<accession>A0A0F9ECB4</accession>
<dbReference type="AlphaFoldDB" id="A0A0F9ECB4"/>
<proteinExistence type="predicted"/>